<dbReference type="RefSeq" id="WP_012900263.1">
    <property type="nucleotide sequence ID" value="NC_013665.1"/>
</dbReference>
<dbReference type="InterPro" id="IPR000415">
    <property type="entry name" value="Nitroreductase-like"/>
</dbReference>
<gene>
    <name evidence="7" type="ordered locus">MCP_1512</name>
</gene>
<dbReference type="Gene3D" id="3.40.109.10">
    <property type="entry name" value="NADH Oxidase"/>
    <property type="match status" value="1"/>
</dbReference>
<dbReference type="KEGG" id="mpd:MCP_1512"/>
<evidence type="ECO:0000313" key="7">
    <source>
        <dbReference type="EMBL" id="BAI61584.1"/>
    </source>
</evidence>
<proteinExistence type="inferred from homology"/>
<dbReference type="PATRIC" id="fig|304371.9.peg.1551"/>
<sequence length="200" mass="22736">MDFKDLVQQRYNVKKFDGRKIDEAKLTELFDVVRYAPSADNLQPWKIKVISDPAVKEKLLPAIMPFNHEKVKTCSHLLVFCANKELNDHWKRLDEKMKAAGYPEDVIEHMATVAKMIMAREPQERLSRSQWDVFLAVGNAVNGARSLGFDSSLFGGFNAKELARILELPPGLVPTLLVALGYAADKPLKKVRFTKDEVFF</sequence>
<comment type="cofactor">
    <cofactor evidence="1">
        <name>FMN</name>
        <dbReference type="ChEBI" id="CHEBI:58210"/>
    </cofactor>
</comment>
<name>D1YYR2_METPS</name>
<dbReference type="SUPFAM" id="SSF55469">
    <property type="entry name" value="FMN-dependent nitroreductase-like"/>
    <property type="match status" value="1"/>
</dbReference>
<reference evidence="7 8" key="1">
    <citation type="journal article" date="2007" name="Appl. Environ. Microbiol.">
        <title>Isolation of key methanogens for global methane emission from rice paddy fields: a novel isolate affiliated with the clone cluster rice cluster I.</title>
        <authorList>
            <person name="Sakai S."/>
            <person name="Imachi H."/>
            <person name="Sekiguchi Y."/>
            <person name="Ohashi A."/>
            <person name="Harada H."/>
            <person name="Kamagata Y."/>
        </authorList>
    </citation>
    <scope>NUCLEOTIDE SEQUENCE [LARGE SCALE GENOMIC DNA]</scope>
    <source>
        <strain evidence="8">DSM 17711 / JCM 13418 / NBRC 101707 / SANAE</strain>
    </source>
</reference>
<protein>
    <submittedName>
        <fullName evidence="7">Nitroreductase</fullName>
    </submittedName>
</protein>
<reference evidence="7 8" key="2">
    <citation type="journal article" date="2008" name="Int. J. Syst. Evol. Microbiol.">
        <title>Methanocella paludicola gen. nov., sp. nov., a methane-producing archaeon, the first isolate of the lineage 'Rice Cluster I', and proposal of the new archaeal order Methanocellales ord. nov.</title>
        <authorList>
            <person name="Sakai S."/>
            <person name="Imachi H."/>
            <person name="Hanada S."/>
            <person name="Ohashi A."/>
            <person name="Harada H."/>
            <person name="Kamagata Y."/>
        </authorList>
    </citation>
    <scope>NUCLEOTIDE SEQUENCE [LARGE SCALE GENOMIC DNA]</scope>
    <source>
        <strain evidence="8">DSM 17711 / JCM 13418 / NBRC 101707 / SANAE</strain>
    </source>
</reference>
<feature type="domain" description="Nitroreductase" evidence="6">
    <location>
        <begin position="8"/>
        <end position="182"/>
    </location>
</feature>
<keyword evidence="5" id="KW-0560">Oxidoreductase</keyword>
<dbReference type="PANTHER" id="PTHR43673:SF2">
    <property type="entry name" value="NITROREDUCTASE"/>
    <property type="match status" value="1"/>
</dbReference>
<evidence type="ECO:0000256" key="5">
    <source>
        <dbReference type="ARBA" id="ARBA00023002"/>
    </source>
</evidence>
<dbReference type="InterPro" id="IPR029479">
    <property type="entry name" value="Nitroreductase"/>
</dbReference>
<comment type="similarity">
    <text evidence="2">Belongs to the nitroreductase family.</text>
</comment>
<reference evidence="8" key="3">
    <citation type="journal article" date="2011" name="PLoS ONE">
        <title>Genome sequence of a mesophilic hydrogenotrophic methanogen Methanocella paludicola, the first cultivated representative of the order Methanocellales.</title>
        <authorList>
            <person name="Sakai S."/>
            <person name="Takaki Y."/>
            <person name="Shimamura S."/>
            <person name="Sekine M."/>
            <person name="Tajima T."/>
            <person name="Kosugi H."/>
            <person name="Ichikawa N."/>
            <person name="Tasumi E."/>
            <person name="Hiraki A.T."/>
            <person name="Shimizu A."/>
            <person name="Kato Y."/>
            <person name="Nishiko R."/>
            <person name="Mori K."/>
            <person name="Fujita N."/>
            <person name="Imachi H."/>
            <person name="Takai K."/>
        </authorList>
    </citation>
    <scope>NUCLEOTIDE SEQUENCE [LARGE SCALE GENOMIC DNA]</scope>
    <source>
        <strain evidence="8">DSM 17711 / JCM 13418 / NBRC 101707 / SANAE</strain>
    </source>
</reference>
<evidence type="ECO:0000256" key="4">
    <source>
        <dbReference type="ARBA" id="ARBA00022643"/>
    </source>
</evidence>
<keyword evidence="8" id="KW-1185">Reference proteome</keyword>
<dbReference type="PANTHER" id="PTHR43673">
    <property type="entry name" value="NAD(P)H NITROREDUCTASE YDGI-RELATED"/>
    <property type="match status" value="1"/>
</dbReference>
<dbReference type="GO" id="GO:0016491">
    <property type="term" value="F:oxidoreductase activity"/>
    <property type="evidence" value="ECO:0007669"/>
    <property type="project" value="UniProtKB-KW"/>
</dbReference>
<dbReference type="OrthoDB" id="287850at2157"/>
<accession>D1YYR2</accession>
<dbReference type="STRING" id="304371.MCP_1512"/>
<organism evidence="7 8">
    <name type="scientific">Methanocella paludicola (strain DSM 17711 / JCM 13418 / NBRC 101707 / SANAE)</name>
    <dbReference type="NCBI Taxonomy" id="304371"/>
    <lineage>
        <taxon>Archaea</taxon>
        <taxon>Methanobacteriati</taxon>
        <taxon>Methanobacteriota</taxon>
        <taxon>Stenosarchaea group</taxon>
        <taxon>Methanomicrobia</taxon>
        <taxon>Methanocellales</taxon>
        <taxon>Methanocellaceae</taxon>
        <taxon>Methanocella</taxon>
    </lineage>
</organism>
<dbReference type="InParanoid" id="D1YYR2"/>
<keyword evidence="4" id="KW-0288">FMN</keyword>
<evidence type="ECO:0000256" key="1">
    <source>
        <dbReference type="ARBA" id="ARBA00001917"/>
    </source>
</evidence>
<keyword evidence="3" id="KW-0285">Flavoprotein</keyword>
<evidence type="ECO:0000259" key="6">
    <source>
        <dbReference type="Pfam" id="PF00881"/>
    </source>
</evidence>
<evidence type="ECO:0000256" key="2">
    <source>
        <dbReference type="ARBA" id="ARBA00007118"/>
    </source>
</evidence>
<dbReference type="GeneID" id="8681456"/>
<dbReference type="Proteomes" id="UP000001882">
    <property type="component" value="Chromosome"/>
</dbReference>
<dbReference type="EMBL" id="AP011532">
    <property type="protein sequence ID" value="BAI61584.1"/>
    <property type="molecule type" value="Genomic_DNA"/>
</dbReference>
<dbReference type="eggNOG" id="arCOG00288">
    <property type="taxonomic scope" value="Archaea"/>
</dbReference>
<dbReference type="AlphaFoldDB" id="D1YYR2"/>
<dbReference type="Pfam" id="PF00881">
    <property type="entry name" value="Nitroreductase"/>
    <property type="match status" value="1"/>
</dbReference>
<evidence type="ECO:0000313" key="8">
    <source>
        <dbReference type="Proteomes" id="UP000001882"/>
    </source>
</evidence>
<evidence type="ECO:0000256" key="3">
    <source>
        <dbReference type="ARBA" id="ARBA00022630"/>
    </source>
</evidence>